<dbReference type="Proteomes" id="UP000214588">
    <property type="component" value="Unassembled WGS sequence"/>
</dbReference>
<keyword evidence="2" id="KW-1185">Reference proteome</keyword>
<comment type="caution">
    <text evidence="1">The sequence shown here is derived from an EMBL/GenBank/DDBJ whole genome shotgun (WGS) entry which is preliminary data.</text>
</comment>
<dbReference type="EMBL" id="NIQC01000031">
    <property type="protein sequence ID" value="OWZ82986.1"/>
    <property type="molecule type" value="Genomic_DNA"/>
</dbReference>
<sequence length="247" mass="28657">MSHMIGIGWDVGGWMGSNHGIAVCKWKHNSFHWLGKLKEVSIPKRSLISFNDLITGFEKEIESASKVVIGVDAPLGIPEDFINLQNDKFTFVRPDREIENPLAYRFTDRHIYKVLGKKPLSATFDRLGNNYTVAMVHCKKWCYENSFVIHPFEIQDNYREIIEVYPAIFKTILNDLNLSYQIEFIKSLLPDDLYERSHSYDAALCAIMALCYSMRYTTSKLPTLVEPPENPKIRTEGWIYYLNTLYN</sequence>
<organism evidence="1 2">
    <name type="scientific">Natranaerobius trueperi</name>
    <dbReference type="NCBI Taxonomy" id="759412"/>
    <lineage>
        <taxon>Bacteria</taxon>
        <taxon>Bacillati</taxon>
        <taxon>Bacillota</taxon>
        <taxon>Clostridia</taxon>
        <taxon>Natranaerobiales</taxon>
        <taxon>Natranaerobiaceae</taxon>
        <taxon>Natranaerobius</taxon>
    </lineage>
</organism>
<evidence type="ECO:0008006" key="3">
    <source>
        <dbReference type="Google" id="ProtNLM"/>
    </source>
</evidence>
<evidence type="ECO:0000313" key="1">
    <source>
        <dbReference type="EMBL" id="OWZ82986.1"/>
    </source>
</evidence>
<reference evidence="1 2" key="1">
    <citation type="submission" date="2017-06" db="EMBL/GenBank/DDBJ databases">
        <title>Draft Genome Sequence of Natranaerobius trueperi halophilic, alkalithermophilic bacteria from soda lakes.</title>
        <authorList>
            <person name="Zhao B."/>
        </authorList>
    </citation>
    <scope>NUCLEOTIDE SEQUENCE [LARGE SCALE GENOMIC DNA]</scope>
    <source>
        <strain evidence="1 2">DSM 18760</strain>
    </source>
</reference>
<name>A0A226BVG3_9FIRM</name>
<proteinExistence type="predicted"/>
<accession>A0A226BVG3</accession>
<evidence type="ECO:0000313" key="2">
    <source>
        <dbReference type="Proteomes" id="UP000214588"/>
    </source>
</evidence>
<gene>
    <name evidence="1" type="ORF">CDO51_11165</name>
</gene>
<dbReference type="AlphaFoldDB" id="A0A226BVG3"/>
<dbReference type="OrthoDB" id="2111554at2"/>
<protein>
    <recommendedName>
        <fullName evidence="3">DUF429 domain-containing protein</fullName>
    </recommendedName>
</protein>
<dbReference type="RefSeq" id="WP_089024334.1">
    <property type="nucleotide sequence ID" value="NZ_NIQC01000031.1"/>
</dbReference>